<gene>
    <name evidence="2" type="ORF">N1032_18730</name>
</gene>
<evidence type="ECO:0000259" key="1">
    <source>
        <dbReference type="Pfam" id="PF01551"/>
    </source>
</evidence>
<evidence type="ECO:0000313" key="3">
    <source>
        <dbReference type="Proteomes" id="UP001165586"/>
    </source>
</evidence>
<dbReference type="SUPFAM" id="SSF51261">
    <property type="entry name" value="Duplicated hybrid motif"/>
    <property type="match status" value="1"/>
</dbReference>
<dbReference type="Proteomes" id="UP001165586">
    <property type="component" value="Unassembled WGS sequence"/>
</dbReference>
<sequence length="371" mass="38518">MAEQSKGTGALTFIGAPLIVLATLFLLIVLVFTGGGAAASCAAAANSIDPEKVPTEPVAGFEGEQLKNAAYIMNAASALGLDRKAQVIGVMTAIGESTLVNLDYGDEGNGVTNPDGTPTCSVGLFQQQWCLGTWGTREQAMDPTYAATSFFQRLVGVADWQNLEPTLAIHKVQGNADPFYYAPFFEPADAIVTALAGGPTGTGCASGSVMLPLSPGFNMTDDFGPRGAPTGGASSWHPADDLQHWPGNCKDPIYSIENGTVALAEGYQVSIKSPAGYTVSYLHMDLADVTVNVGDAVTAGQQIALTGNEGPSTGCHLDIRINVDGNTDPQVATLPTSETLGAPVPGFIDPEKFFALFGVELCPADSCTRNY</sequence>
<protein>
    <submittedName>
        <fullName evidence="2">M23 family metallopeptidase</fullName>
    </submittedName>
</protein>
<dbReference type="InterPro" id="IPR016047">
    <property type="entry name" value="M23ase_b-sheet_dom"/>
</dbReference>
<organism evidence="2 3">
    <name type="scientific">Herbiconiux daphne</name>
    <dbReference type="NCBI Taxonomy" id="2970914"/>
    <lineage>
        <taxon>Bacteria</taxon>
        <taxon>Bacillati</taxon>
        <taxon>Actinomycetota</taxon>
        <taxon>Actinomycetes</taxon>
        <taxon>Micrococcales</taxon>
        <taxon>Microbacteriaceae</taxon>
        <taxon>Herbiconiux</taxon>
    </lineage>
</organism>
<reference evidence="2" key="1">
    <citation type="submission" date="2022-08" db="EMBL/GenBank/DDBJ databases">
        <authorList>
            <person name="Deng Y."/>
            <person name="Han X.-F."/>
            <person name="Zhang Y.-Q."/>
        </authorList>
    </citation>
    <scope>NUCLEOTIDE SEQUENCE</scope>
    <source>
        <strain evidence="2">CPCC 203386</strain>
    </source>
</reference>
<proteinExistence type="predicted"/>
<dbReference type="Pfam" id="PF01551">
    <property type="entry name" value="Peptidase_M23"/>
    <property type="match status" value="1"/>
</dbReference>
<dbReference type="RefSeq" id="WP_259540879.1">
    <property type="nucleotide sequence ID" value="NZ_JANLCJ010000008.1"/>
</dbReference>
<feature type="domain" description="M23ase beta-sheet core" evidence="1">
    <location>
        <begin position="249"/>
        <end position="326"/>
    </location>
</feature>
<accession>A0ABT2H741</accession>
<dbReference type="EMBL" id="JANLCJ010000008">
    <property type="protein sequence ID" value="MCS5735781.1"/>
    <property type="molecule type" value="Genomic_DNA"/>
</dbReference>
<dbReference type="Gene3D" id="2.70.70.10">
    <property type="entry name" value="Glucose Permease (Domain IIA)"/>
    <property type="match status" value="1"/>
</dbReference>
<name>A0ABT2H741_9MICO</name>
<comment type="caution">
    <text evidence="2">The sequence shown here is derived from an EMBL/GenBank/DDBJ whole genome shotgun (WGS) entry which is preliminary data.</text>
</comment>
<dbReference type="CDD" id="cd12797">
    <property type="entry name" value="M23_peptidase"/>
    <property type="match status" value="1"/>
</dbReference>
<dbReference type="PANTHER" id="PTHR21666:SF270">
    <property type="entry name" value="MUREIN HYDROLASE ACTIVATOR ENVC"/>
    <property type="match status" value="1"/>
</dbReference>
<keyword evidence="3" id="KW-1185">Reference proteome</keyword>
<dbReference type="PANTHER" id="PTHR21666">
    <property type="entry name" value="PEPTIDASE-RELATED"/>
    <property type="match status" value="1"/>
</dbReference>
<dbReference type="InterPro" id="IPR011055">
    <property type="entry name" value="Dup_hybrid_motif"/>
</dbReference>
<evidence type="ECO:0000313" key="2">
    <source>
        <dbReference type="EMBL" id="MCS5735781.1"/>
    </source>
</evidence>
<dbReference type="InterPro" id="IPR050570">
    <property type="entry name" value="Cell_wall_metabolism_enzyme"/>
</dbReference>